<proteinExistence type="predicted"/>
<evidence type="ECO:0000256" key="1">
    <source>
        <dbReference type="SAM" id="Phobius"/>
    </source>
</evidence>
<feature type="transmembrane region" description="Helical" evidence="1">
    <location>
        <begin position="32"/>
        <end position="51"/>
    </location>
</feature>
<reference evidence="2" key="1">
    <citation type="submission" date="2023-01" db="EMBL/GenBank/DDBJ databases">
        <title>Human gut microbiome strain richness.</title>
        <authorList>
            <person name="Chen-Liaw A."/>
        </authorList>
    </citation>
    <scope>NUCLEOTIDE SEQUENCE</scope>
    <source>
        <strain evidence="2">1001217st2_G6_1001217B_191108</strain>
    </source>
</reference>
<keyword evidence="1" id="KW-1133">Transmembrane helix</keyword>
<dbReference type="AlphaFoldDB" id="A0AB35IRI5"/>
<dbReference type="EMBL" id="JAQLKE010000055">
    <property type="protein sequence ID" value="MDB7085810.1"/>
    <property type="molecule type" value="Genomic_DNA"/>
</dbReference>
<evidence type="ECO:0008006" key="4">
    <source>
        <dbReference type="Google" id="ProtNLM"/>
    </source>
</evidence>
<gene>
    <name evidence="2" type="ORF">PM738_18680</name>
</gene>
<organism evidence="2 3">
    <name type="scientific">Thomasclavelia ramosa</name>
    <dbReference type="NCBI Taxonomy" id="1547"/>
    <lineage>
        <taxon>Bacteria</taxon>
        <taxon>Bacillati</taxon>
        <taxon>Bacillota</taxon>
        <taxon>Erysipelotrichia</taxon>
        <taxon>Erysipelotrichales</taxon>
        <taxon>Coprobacillaceae</taxon>
        <taxon>Thomasclavelia</taxon>
    </lineage>
</organism>
<evidence type="ECO:0000313" key="3">
    <source>
        <dbReference type="Proteomes" id="UP001211987"/>
    </source>
</evidence>
<name>A0AB35IRI5_9FIRM</name>
<evidence type="ECO:0000313" key="2">
    <source>
        <dbReference type="EMBL" id="MDB7085810.1"/>
    </source>
</evidence>
<dbReference type="Proteomes" id="UP001211987">
    <property type="component" value="Unassembled WGS sequence"/>
</dbReference>
<keyword evidence="1" id="KW-0812">Transmembrane</keyword>
<comment type="caution">
    <text evidence="2">The sequence shown here is derived from an EMBL/GenBank/DDBJ whole genome shotgun (WGS) entry which is preliminary data.</text>
</comment>
<sequence length="203" mass="24357">MKITYTINNPEKYLEKHSNLSSIKKLLKYTRLISCILIIFLILIIVFSLILPNHQEGANHILQCCFICFFLVIVLQGFFEVFFKYQDRKHWEYKLSQKVSLNDKLITMTQKKTTQTKNILYNYTINFNDIEELVWDKEKNLMHLHFSDIKTYKNVFYRKNGENKIETFEIKEDFISIFLEDSFAYDLLENLRQATGKKIIIIK</sequence>
<accession>A0AB35IRI5</accession>
<protein>
    <recommendedName>
        <fullName evidence="4">YcxB-like protein domain-containing protein</fullName>
    </recommendedName>
</protein>
<keyword evidence="1" id="KW-0472">Membrane</keyword>
<dbReference type="RefSeq" id="WP_009009767.1">
    <property type="nucleotide sequence ID" value="NZ_JADPBJ010000012.1"/>
</dbReference>
<feature type="transmembrane region" description="Helical" evidence="1">
    <location>
        <begin position="57"/>
        <end position="79"/>
    </location>
</feature>